<protein>
    <submittedName>
        <fullName evidence="1">Uncharacterized protein</fullName>
    </submittedName>
</protein>
<accession>A0A834X551</accession>
<sequence>MARPEEREEIGVGAELRVELDPNNLNVIGASGAYQSVGRIGNVTLRISDFGLDDADDSLKGELHSPEATSSELSELVGRVVRGIRIRFQSRVVAGSHCGQWKRENCREKCSVEVPFTEVVKSNSNLHILVLRIRVAMTQQHNLIMVRHIVIRNSNRRGPMNRIDQPIITIRQRAMIHPHVAPSEDRHTVTVRYRPPPVVPCGVPHHSVAPLLAVVYVYAVYYYVRHVLYRDAGPTRDVHARAAPVDGLEGVHDQLFLEPNHHVAREYDPERLVLDHGVAEGPRLGAHRVVVAGVRDDVDFAVLAADGVLAEADRAVG</sequence>
<evidence type="ECO:0000313" key="1">
    <source>
        <dbReference type="EMBL" id="KAF7838224.1"/>
    </source>
</evidence>
<gene>
    <name evidence="1" type="ORF">G2W53_006706</name>
</gene>
<dbReference type="EMBL" id="JAAIUW010000003">
    <property type="protein sequence ID" value="KAF7838224.1"/>
    <property type="molecule type" value="Genomic_DNA"/>
</dbReference>
<proteinExistence type="predicted"/>
<keyword evidence="2" id="KW-1185">Reference proteome</keyword>
<comment type="caution">
    <text evidence="1">The sequence shown here is derived from an EMBL/GenBank/DDBJ whole genome shotgun (WGS) entry which is preliminary data.</text>
</comment>
<evidence type="ECO:0000313" key="2">
    <source>
        <dbReference type="Proteomes" id="UP000634136"/>
    </source>
</evidence>
<reference evidence="1" key="1">
    <citation type="submission" date="2020-09" db="EMBL/GenBank/DDBJ databases">
        <title>Genome-Enabled Discovery of Anthraquinone Biosynthesis in Senna tora.</title>
        <authorList>
            <person name="Kang S.-H."/>
            <person name="Pandey R.P."/>
            <person name="Lee C.-M."/>
            <person name="Sim J.-S."/>
            <person name="Jeong J.-T."/>
            <person name="Choi B.-S."/>
            <person name="Jung M."/>
            <person name="Ginzburg D."/>
            <person name="Zhao K."/>
            <person name="Won S.Y."/>
            <person name="Oh T.-J."/>
            <person name="Yu Y."/>
            <person name="Kim N.-H."/>
            <person name="Lee O.R."/>
            <person name="Lee T.-H."/>
            <person name="Bashyal P."/>
            <person name="Kim T.-S."/>
            <person name="Lee W.-H."/>
            <person name="Kawkins C."/>
            <person name="Kim C.-K."/>
            <person name="Kim J.S."/>
            <person name="Ahn B.O."/>
            <person name="Rhee S.Y."/>
            <person name="Sohng J.K."/>
        </authorList>
    </citation>
    <scope>NUCLEOTIDE SEQUENCE</scope>
    <source>
        <tissue evidence="1">Leaf</tissue>
    </source>
</reference>
<name>A0A834X551_9FABA</name>
<dbReference type="AlphaFoldDB" id="A0A834X551"/>
<dbReference type="Proteomes" id="UP000634136">
    <property type="component" value="Unassembled WGS sequence"/>
</dbReference>
<organism evidence="1 2">
    <name type="scientific">Senna tora</name>
    <dbReference type="NCBI Taxonomy" id="362788"/>
    <lineage>
        <taxon>Eukaryota</taxon>
        <taxon>Viridiplantae</taxon>
        <taxon>Streptophyta</taxon>
        <taxon>Embryophyta</taxon>
        <taxon>Tracheophyta</taxon>
        <taxon>Spermatophyta</taxon>
        <taxon>Magnoliopsida</taxon>
        <taxon>eudicotyledons</taxon>
        <taxon>Gunneridae</taxon>
        <taxon>Pentapetalae</taxon>
        <taxon>rosids</taxon>
        <taxon>fabids</taxon>
        <taxon>Fabales</taxon>
        <taxon>Fabaceae</taxon>
        <taxon>Caesalpinioideae</taxon>
        <taxon>Cassia clade</taxon>
        <taxon>Senna</taxon>
    </lineage>
</organism>
<dbReference type="OrthoDB" id="10475262at2759"/>